<keyword evidence="3 10" id="KW-0813">Transport</keyword>
<dbReference type="Pfam" id="PF00153">
    <property type="entry name" value="Mito_carr"/>
    <property type="match status" value="2"/>
</dbReference>
<feature type="transmembrane region" description="Helical" evidence="11">
    <location>
        <begin position="53"/>
        <end position="75"/>
    </location>
</feature>
<dbReference type="InterPro" id="IPR023395">
    <property type="entry name" value="MCP_dom_sf"/>
</dbReference>
<feature type="repeat" description="Solcar" evidence="9">
    <location>
        <begin position="194"/>
        <end position="280"/>
    </location>
</feature>
<keyword evidence="7" id="KW-0496">Mitochondrion</keyword>
<evidence type="ECO:0000256" key="11">
    <source>
        <dbReference type="SAM" id="Phobius"/>
    </source>
</evidence>
<dbReference type="GO" id="GO:0022857">
    <property type="term" value="F:transmembrane transporter activity"/>
    <property type="evidence" value="ECO:0007669"/>
    <property type="project" value="TreeGrafter"/>
</dbReference>
<dbReference type="OrthoDB" id="193856at2759"/>
<dbReference type="PROSITE" id="PS50920">
    <property type="entry name" value="SOLCAR"/>
    <property type="match status" value="2"/>
</dbReference>
<evidence type="ECO:0000313" key="12">
    <source>
        <dbReference type="EMBL" id="KAJ1922792.1"/>
    </source>
</evidence>
<evidence type="ECO:0000256" key="10">
    <source>
        <dbReference type="RuleBase" id="RU000488"/>
    </source>
</evidence>
<dbReference type="PANTHER" id="PTHR45624">
    <property type="entry name" value="MITOCHONDRIAL BASIC AMINO ACIDS TRANSPORTER-RELATED"/>
    <property type="match status" value="1"/>
</dbReference>
<keyword evidence="6 11" id="KW-1133">Transmembrane helix</keyword>
<evidence type="ECO:0000256" key="9">
    <source>
        <dbReference type="PROSITE-ProRule" id="PRU00282"/>
    </source>
</evidence>
<comment type="caution">
    <text evidence="12">The sequence shown here is derived from an EMBL/GenBank/DDBJ whole genome shotgun (WGS) entry which is preliminary data.</text>
</comment>
<dbReference type="GO" id="GO:0031966">
    <property type="term" value="C:mitochondrial membrane"/>
    <property type="evidence" value="ECO:0007669"/>
    <property type="project" value="UniProtKB-SubCell"/>
</dbReference>
<accession>A0A9W8DSB3</accession>
<evidence type="ECO:0000313" key="13">
    <source>
        <dbReference type="Proteomes" id="UP001150569"/>
    </source>
</evidence>
<evidence type="ECO:0000256" key="7">
    <source>
        <dbReference type="ARBA" id="ARBA00023128"/>
    </source>
</evidence>
<name>A0A9W8DSB3_9FUNG</name>
<dbReference type="SUPFAM" id="SSF103506">
    <property type="entry name" value="Mitochondrial carrier"/>
    <property type="match status" value="1"/>
</dbReference>
<comment type="similarity">
    <text evidence="2 10">Belongs to the mitochondrial carrier (TC 2.A.29) family.</text>
</comment>
<evidence type="ECO:0000256" key="2">
    <source>
        <dbReference type="ARBA" id="ARBA00006375"/>
    </source>
</evidence>
<keyword evidence="5" id="KW-0677">Repeat</keyword>
<sequence length="297" mass="32850">MPALRHDPNLYPARYGIRDQFIRPDHRYHPIVLNYRANDINVNSYRSKKVRGLYKGMASPLASVAVVNAIIFGVYETTLGLQTRHQEIAPTLDQVFIAGLATGVVSSLITCPTELAKVRLQNQVTEAVGIPAGRTLYRGPYDVFLRTFREGGVRACYRGFVPTLLRELSLGPYFVSYEIYCRWLTAPDGDVDHLGPGALVMAGGLAGITAWLTTYPIDVIKTRVQDQDATTSRQGMLATARGCYREAGTRIFFRGLTATILRAFPCNAATFFVYAMSMRLMSRYGNGADQAAYAAID</sequence>
<comment type="subcellular location">
    <subcellularLocation>
        <location evidence="1">Mitochondrion membrane</location>
        <topology evidence="1">Multi-pass membrane protein</topology>
    </subcellularLocation>
</comment>
<reference evidence="12" key="1">
    <citation type="submission" date="2022-07" db="EMBL/GenBank/DDBJ databases">
        <title>Phylogenomic reconstructions and comparative analyses of Kickxellomycotina fungi.</title>
        <authorList>
            <person name="Reynolds N.K."/>
            <person name="Stajich J.E."/>
            <person name="Barry K."/>
            <person name="Grigoriev I.V."/>
            <person name="Crous P."/>
            <person name="Smith M.E."/>
        </authorList>
    </citation>
    <scope>NUCLEOTIDE SEQUENCE</scope>
    <source>
        <strain evidence="12">RSA 861</strain>
    </source>
</reference>
<dbReference type="AlphaFoldDB" id="A0A9W8DSB3"/>
<keyword evidence="13" id="KW-1185">Reference proteome</keyword>
<evidence type="ECO:0000256" key="4">
    <source>
        <dbReference type="ARBA" id="ARBA00022692"/>
    </source>
</evidence>
<gene>
    <name evidence="12" type="ORF">IWQ60_006296</name>
</gene>
<evidence type="ECO:0000256" key="8">
    <source>
        <dbReference type="ARBA" id="ARBA00023136"/>
    </source>
</evidence>
<feature type="transmembrane region" description="Helical" evidence="11">
    <location>
        <begin position="251"/>
        <end position="276"/>
    </location>
</feature>
<dbReference type="EMBL" id="JANBPT010000373">
    <property type="protein sequence ID" value="KAJ1922792.1"/>
    <property type="molecule type" value="Genomic_DNA"/>
</dbReference>
<organism evidence="12 13">
    <name type="scientific">Tieghemiomyces parasiticus</name>
    <dbReference type="NCBI Taxonomy" id="78921"/>
    <lineage>
        <taxon>Eukaryota</taxon>
        <taxon>Fungi</taxon>
        <taxon>Fungi incertae sedis</taxon>
        <taxon>Zoopagomycota</taxon>
        <taxon>Kickxellomycotina</taxon>
        <taxon>Dimargaritomycetes</taxon>
        <taxon>Dimargaritales</taxon>
        <taxon>Dimargaritaceae</taxon>
        <taxon>Tieghemiomyces</taxon>
    </lineage>
</organism>
<evidence type="ECO:0000256" key="6">
    <source>
        <dbReference type="ARBA" id="ARBA00022989"/>
    </source>
</evidence>
<dbReference type="Proteomes" id="UP001150569">
    <property type="component" value="Unassembled WGS sequence"/>
</dbReference>
<feature type="repeat" description="Solcar" evidence="9">
    <location>
        <begin position="90"/>
        <end position="183"/>
    </location>
</feature>
<dbReference type="PANTHER" id="PTHR45624:SF10">
    <property type="entry name" value="SLC (SOLUTE CARRIER) HOMOLOG"/>
    <property type="match status" value="1"/>
</dbReference>
<dbReference type="InterPro" id="IPR018108">
    <property type="entry name" value="MCP_transmembrane"/>
</dbReference>
<protein>
    <submittedName>
        <fullName evidence="12">Uncharacterized protein</fullName>
    </submittedName>
</protein>
<dbReference type="Gene3D" id="1.50.40.10">
    <property type="entry name" value="Mitochondrial carrier domain"/>
    <property type="match status" value="1"/>
</dbReference>
<keyword evidence="4 9" id="KW-0812">Transmembrane</keyword>
<proteinExistence type="inferred from homology"/>
<evidence type="ECO:0000256" key="1">
    <source>
        <dbReference type="ARBA" id="ARBA00004225"/>
    </source>
</evidence>
<evidence type="ECO:0000256" key="3">
    <source>
        <dbReference type="ARBA" id="ARBA00022448"/>
    </source>
</evidence>
<dbReference type="InterPro" id="IPR050567">
    <property type="entry name" value="Mitochondrial_Carrier"/>
</dbReference>
<keyword evidence="8 9" id="KW-0472">Membrane</keyword>
<evidence type="ECO:0000256" key="5">
    <source>
        <dbReference type="ARBA" id="ARBA00022737"/>
    </source>
</evidence>